<evidence type="ECO:0000313" key="7">
    <source>
        <dbReference type="Proteomes" id="UP000177097"/>
    </source>
</evidence>
<accession>A0A1F7TZX8</accession>
<dbReference type="Pfam" id="PF01196">
    <property type="entry name" value="Ribosomal_L17"/>
    <property type="match status" value="1"/>
</dbReference>
<dbReference type="NCBIfam" id="TIGR00059">
    <property type="entry name" value="L17"/>
    <property type="match status" value="1"/>
</dbReference>
<comment type="caution">
    <text evidence="6">The sequence shown here is derived from an EMBL/GenBank/DDBJ whole genome shotgun (WGS) entry which is preliminary data.</text>
</comment>
<dbReference type="SUPFAM" id="SSF64263">
    <property type="entry name" value="Prokaryotic ribosomal protein L17"/>
    <property type="match status" value="1"/>
</dbReference>
<gene>
    <name evidence="4" type="primary">rplQ</name>
    <name evidence="6" type="ORF">A3C17_01180</name>
</gene>
<dbReference type="AlphaFoldDB" id="A0A1F7TZX8"/>
<evidence type="ECO:0000256" key="2">
    <source>
        <dbReference type="ARBA" id="ARBA00022980"/>
    </source>
</evidence>
<evidence type="ECO:0000256" key="5">
    <source>
        <dbReference type="RuleBase" id="RU000660"/>
    </source>
</evidence>
<dbReference type="GO" id="GO:0006412">
    <property type="term" value="P:translation"/>
    <property type="evidence" value="ECO:0007669"/>
    <property type="project" value="UniProtKB-UniRule"/>
</dbReference>
<dbReference type="PANTHER" id="PTHR14413:SF16">
    <property type="entry name" value="LARGE RIBOSOMAL SUBUNIT PROTEIN BL17M"/>
    <property type="match status" value="1"/>
</dbReference>
<evidence type="ECO:0000256" key="4">
    <source>
        <dbReference type="HAMAP-Rule" id="MF_01368"/>
    </source>
</evidence>
<sequence length="116" mass="13179">MRHRDTTKTLGRKAAPRQALMKQLATSLVLYESIRTTLAKAKVLRPYIERLVSKGRVNTIHARRELMKVLQTEGSVRKMLEVIGPRYATRPGGYTRIRKVGRRQGDGAEMADISFV</sequence>
<comment type="similarity">
    <text evidence="1 4 5">Belongs to the bacterial ribosomal protein bL17 family.</text>
</comment>
<dbReference type="STRING" id="1802389.A3C17_01180"/>
<dbReference type="EMBL" id="MGDX01000017">
    <property type="protein sequence ID" value="OGL71108.1"/>
    <property type="molecule type" value="Genomic_DNA"/>
</dbReference>
<organism evidence="6 7">
    <name type="scientific">Candidatus Uhrbacteria bacterium RIFCSPHIGHO2_02_FULL_53_13</name>
    <dbReference type="NCBI Taxonomy" id="1802389"/>
    <lineage>
        <taxon>Bacteria</taxon>
        <taxon>Candidatus Uhriibacteriota</taxon>
    </lineage>
</organism>
<evidence type="ECO:0000256" key="1">
    <source>
        <dbReference type="ARBA" id="ARBA00008777"/>
    </source>
</evidence>
<evidence type="ECO:0000256" key="3">
    <source>
        <dbReference type="ARBA" id="ARBA00023274"/>
    </source>
</evidence>
<comment type="subunit">
    <text evidence="4">Part of the 50S ribosomal subunit. Contacts protein L32.</text>
</comment>
<keyword evidence="3 4" id="KW-0687">Ribonucleoprotein</keyword>
<protein>
    <recommendedName>
        <fullName evidence="4">Large ribosomal subunit protein bL17</fullName>
    </recommendedName>
</protein>
<dbReference type="GO" id="GO:0022625">
    <property type="term" value="C:cytosolic large ribosomal subunit"/>
    <property type="evidence" value="ECO:0007669"/>
    <property type="project" value="TreeGrafter"/>
</dbReference>
<reference evidence="6 7" key="1">
    <citation type="journal article" date="2016" name="Nat. Commun.">
        <title>Thousands of microbial genomes shed light on interconnected biogeochemical processes in an aquifer system.</title>
        <authorList>
            <person name="Anantharaman K."/>
            <person name="Brown C.T."/>
            <person name="Hug L.A."/>
            <person name="Sharon I."/>
            <person name="Castelle C.J."/>
            <person name="Probst A.J."/>
            <person name="Thomas B.C."/>
            <person name="Singh A."/>
            <person name="Wilkins M.J."/>
            <person name="Karaoz U."/>
            <person name="Brodie E.L."/>
            <person name="Williams K.H."/>
            <person name="Hubbard S.S."/>
            <person name="Banfield J.F."/>
        </authorList>
    </citation>
    <scope>NUCLEOTIDE SEQUENCE [LARGE SCALE GENOMIC DNA]</scope>
</reference>
<dbReference type="HAMAP" id="MF_01368">
    <property type="entry name" value="Ribosomal_bL17"/>
    <property type="match status" value="1"/>
</dbReference>
<dbReference type="InterPro" id="IPR000456">
    <property type="entry name" value="Ribosomal_bL17"/>
</dbReference>
<evidence type="ECO:0000313" key="6">
    <source>
        <dbReference type="EMBL" id="OGL71108.1"/>
    </source>
</evidence>
<proteinExistence type="inferred from homology"/>
<dbReference type="GO" id="GO:0003735">
    <property type="term" value="F:structural constituent of ribosome"/>
    <property type="evidence" value="ECO:0007669"/>
    <property type="project" value="InterPro"/>
</dbReference>
<dbReference type="PANTHER" id="PTHR14413">
    <property type="entry name" value="RIBOSOMAL PROTEIN L17"/>
    <property type="match status" value="1"/>
</dbReference>
<keyword evidence="2 4" id="KW-0689">Ribosomal protein</keyword>
<dbReference type="Proteomes" id="UP000177097">
    <property type="component" value="Unassembled WGS sequence"/>
</dbReference>
<dbReference type="Gene3D" id="3.90.1030.10">
    <property type="entry name" value="Ribosomal protein L17"/>
    <property type="match status" value="1"/>
</dbReference>
<name>A0A1F7TZX8_9BACT</name>
<dbReference type="InterPro" id="IPR036373">
    <property type="entry name" value="Ribosomal_bL17_sf"/>
</dbReference>